<name>A0A7D8V1V9_VANHU</name>
<evidence type="ECO:0000256" key="1">
    <source>
        <dbReference type="SAM" id="MobiDB-lite"/>
    </source>
</evidence>
<comment type="caution">
    <text evidence="2">The sequence shown here is derived from an EMBL/GenBank/DDBJ whole genome shotgun (WGS) entry which is preliminary data.</text>
</comment>
<gene>
    <name evidence="2" type="ORF">VHUM_02211</name>
</gene>
<organism evidence="2 3">
    <name type="scientific">Vanrija humicola</name>
    <name type="common">Yeast</name>
    <name type="synonym">Cryptococcus humicola</name>
    <dbReference type="NCBI Taxonomy" id="5417"/>
    <lineage>
        <taxon>Eukaryota</taxon>
        <taxon>Fungi</taxon>
        <taxon>Dikarya</taxon>
        <taxon>Basidiomycota</taxon>
        <taxon>Agaricomycotina</taxon>
        <taxon>Tremellomycetes</taxon>
        <taxon>Trichosporonales</taxon>
        <taxon>Trichosporonaceae</taxon>
        <taxon>Vanrija</taxon>
    </lineage>
</organism>
<accession>A0A7D8V1V9</accession>
<feature type="region of interest" description="Disordered" evidence="1">
    <location>
        <begin position="20"/>
        <end position="51"/>
    </location>
</feature>
<evidence type="ECO:0000313" key="2">
    <source>
        <dbReference type="EMBL" id="TXT10706.1"/>
    </source>
</evidence>
<sequence>MERAACRVVPRRICLPRQPDMRPHAGRLPVPVPRGHQVCRPRQPAARRGRGPALCLRARRRVLRRGGAFRAGHLVACRV</sequence>
<keyword evidence="3" id="KW-1185">Reference proteome</keyword>
<evidence type="ECO:0000313" key="3">
    <source>
        <dbReference type="Proteomes" id="UP000473826"/>
    </source>
</evidence>
<reference evidence="2 3" key="1">
    <citation type="journal article" date="2019" name="PLoS Genet.">
        <title>Convergent evolution of linked mating-type loci in basidiomycete fungi.</title>
        <authorList>
            <person name="Sun S."/>
            <person name="Coelho M.A."/>
            <person name="Heitman J."/>
            <person name="Nowrousian M."/>
        </authorList>
    </citation>
    <scope>NUCLEOTIDE SEQUENCE [LARGE SCALE GENOMIC DNA]</scope>
    <source>
        <strain evidence="2 3">CBS 4282</strain>
    </source>
</reference>
<dbReference type="AlphaFoldDB" id="A0A7D8V1V9"/>
<protein>
    <submittedName>
        <fullName evidence="2">Uncharacterized protein</fullName>
    </submittedName>
</protein>
<dbReference type="Proteomes" id="UP000473826">
    <property type="component" value="Unassembled WGS sequence"/>
</dbReference>
<dbReference type="EMBL" id="QKWK01000005">
    <property type="protein sequence ID" value="TXT10706.1"/>
    <property type="molecule type" value="Genomic_DNA"/>
</dbReference>
<proteinExistence type="predicted"/>